<feature type="transmembrane region" description="Helical" evidence="5">
    <location>
        <begin position="44"/>
        <end position="63"/>
    </location>
</feature>
<dbReference type="PANTHER" id="PTHR30249:SF0">
    <property type="entry name" value="PLASTIDAL GLYCOLATE_GLYCERATE TRANSLOCATOR 1, CHLOROPLASTIC"/>
    <property type="match status" value="1"/>
</dbReference>
<gene>
    <name evidence="6" type="ORF">FPY71_15295</name>
</gene>
<feature type="transmembrane region" description="Helical" evidence="5">
    <location>
        <begin position="188"/>
        <end position="208"/>
    </location>
</feature>
<accession>A0A5B0DR30</accession>
<dbReference type="OrthoDB" id="9811701at2"/>
<dbReference type="Proteomes" id="UP000324738">
    <property type="component" value="Unassembled WGS sequence"/>
</dbReference>
<dbReference type="PANTHER" id="PTHR30249">
    <property type="entry name" value="PUTATIVE SEROTONIN TRANSPORTER"/>
    <property type="match status" value="1"/>
</dbReference>
<keyword evidence="7" id="KW-1185">Reference proteome</keyword>
<feature type="transmembrane region" description="Helical" evidence="5">
    <location>
        <begin position="158"/>
        <end position="176"/>
    </location>
</feature>
<evidence type="ECO:0000256" key="4">
    <source>
        <dbReference type="ARBA" id="ARBA00023136"/>
    </source>
</evidence>
<protein>
    <submittedName>
        <fullName evidence="6">LrgB family protein</fullName>
    </submittedName>
</protein>
<keyword evidence="3 5" id="KW-1133">Transmembrane helix</keyword>
<sequence length="242" mass="25290">MTEVNTPFQLWAYLSTSPLLWLTVTVLAWLAADAIAVKTGRHPLANPVLLSIIIIGTVLHLTATDYRTYFTGAQFVHFLLGPATVALAIPLYRARHLILRNLLPLGVSLIAGSIVAIASTVIIAGWFDLPQTAILSLAPKSATAPVAMGISQQIGGQPALTAAFCVLTGVIGALMITPMMNAMRIKNYAARGFAVGLAAHGIGTARAFTVNSVAGAFAGIAMGLNALITAVILPPLIGWLMN</sequence>
<dbReference type="InterPro" id="IPR007300">
    <property type="entry name" value="CidB/LrgB"/>
</dbReference>
<evidence type="ECO:0000256" key="3">
    <source>
        <dbReference type="ARBA" id="ARBA00022989"/>
    </source>
</evidence>
<dbReference type="GO" id="GO:0016020">
    <property type="term" value="C:membrane"/>
    <property type="evidence" value="ECO:0007669"/>
    <property type="project" value="UniProtKB-SubCell"/>
</dbReference>
<keyword evidence="2 5" id="KW-0812">Transmembrane</keyword>
<feature type="transmembrane region" description="Helical" evidence="5">
    <location>
        <begin position="214"/>
        <end position="240"/>
    </location>
</feature>
<comment type="caution">
    <text evidence="6">The sequence shown here is derived from an EMBL/GenBank/DDBJ whole genome shotgun (WGS) entry which is preliminary data.</text>
</comment>
<evidence type="ECO:0000256" key="1">
    <source>
        <dbReference type="ARBA" id="ARBA00004141"/>
    </source>
</evidence>
<name>A0A5B0DR30_9HYPH</name>
<evidence type="ECO:0000313" key="6">
    <source>
        <dbReference type="EMBL" id="KAA0968928.1"/>
    </source>
</evidence>
<dbReference type="AlphaFoldDB" id="A0A5B0DR30"/>
<feature type="transmembrane region" description="Helical" evidence="5">
    <location>
        <begin position="12"/>
        <end position="32"/>
    </location>
</feature>
<dbReference type="RefSeq" id="WP_149301202.1">
    <property type="nucleotide sequence ID" value="NZ_VTWH01000004.1"/>
</dbReference>
<comment type="subcellular location">
    <subcellularLocation>
        <location evidence="1">Membrane</location>
        <topology evidence="1">Multi-pass membrane protein</topology>
    </subcellularLocation>
</comment>
<feature type="transmembrane region" description="Helical" evidence="5">
    <location>
        <begin position="102"/>
        <end position="127"/>
    </location>
</feature>
<feature type="transmembrane region" description="Helical" evidence="5">
    <location>
        <begin position="69"/>
        <end position="90"/>
    </location>
</feature>
<evidence type="ECO:0000256" key="2">
    <source>
        <dbReference type="ARBA" id="ARBA00022692"/>
    </source>
</evidence>
<keyword evidence="4 5" id="KW-0472">Membrane</keyword>
<proteinExistence type="predicted"/>
<organism evidence="6 7">
    <name type="scientific">Aureimonas fodinaquatilis</name>
    <dbReference type="NCBI Taxonomy" id="2565783"/>
    <lineage>
        <taxon>Bacteria</taxon>
        <taxon>Pseudomonadati</taxon>
        <taxon>Pseudomonadota</taxon>
        <taxon>Alphaproteobacteria</taxon>
        <taxon>Hyphomicrobiales</taxon>
        <taxon>Aurantimonadaceae</taxon>
        <taxon>Aureimonas</taxon>
    </lineage>
</organism>
<evidence type="ECO:0000256" key="5">
    <source>
        <dbReference type="SAM" id="Phobius"/>
    </source>
</evidence>
<dbReference type="EMBL" id="VTWH01000004">
    <property type="protein sequence ID" value="KAA0968928.1"/>
    <property type="molecule type" value="Genomic_DNA"/>
</dbReference>
<reference evidence="6 7" key="1">
    <citation type="submission" date="2019-08" db="EMBL/GenBank/DDBJ databases">
        <title>Aureimonas fodiniaquatilis sp. nov., isolated from a coal mine wastewater.</title>
        <authorList>
            <person name="Kim W."/>
        </authorList>
    </citation>
    <scope>NUCLEOTIDE SEQUENCE [LARGE SCALE GENOMIC DNA]</scope>
    <source>
        <strain evidence="6 7">CAU 1482</strain>
    </source>
</reference>
<dbReference type="Pfam" id="PF04172">
    <property type="entry name" value="LrgB"/>
    <property type="match status" value="1"/>
</dbReference>
<evidence type="ECO:0000313" key="7">
    <source>
        <dbReference type="Proteomes" id="UP000324738"/>
    </source>
</evidence>